<dbReference type="SMR" id="A0A7M7HAE9"/>
<dbReference type="Gene3D" id="3.30.460.10">
    <property type="entry name" value="Beta Polymerase, domain 2"/>
    <property type="match status" value="1"/>
</dbReference>
<keyword evidence="8" id="KW-0479">Metal-binding</keyword>
<evidence type="ECO:0000256" key="4">
    <source>
        <dbReference type="ARBA" id="ARBA00010912"/>
    </source>
</evidence>
<keyword evidence="6" id="KW-0507">mRNA processing</keyword>
<reference evidence="16" key="1">
    <citation type="submission" date="2021-01" db="UniProtKB">
        <authorList>
            <consortium name="EnsemblMetazoa"/>
        </authorList>
    </citation>
    <scope>IDENTIFICATION</scope>
</reference>
<dbReference type="GO" id="GO:0046872">
    <property type="term" value="F:metal ion binding"/>
    <property type="evidence" value="ECO:0007669"/>
    <property type="project" value="UniProtKB-KW"/>
</dbReference>
<proteinExistence type="inferred from homology"/>
<dbReference type="SUPFAM" id="SSF81631">
    <property type="entry name" value="PAP/OAS1 substrate-binding domain"/>
    <property type="match status" value="1"/>
</dbReference>
<evidence type="ECO:0000256" key="9">
    <source>
        <dbReference type="ARBA" id="ARBA00022741"/>
    </source>
</evidence>
<evidence type="ECO:0000256" key="8">
    <source>
        <dbReference type="ARBA" id="ARBA00022723"/>
    </source>
</evidence>
<keyword evidence="10" id="KW-0067">ATP-binding</keyword>
<evidence type="ECO:0000256" key="10">
    <source>
        <dbReference type="ARBA" id="ARBA00022840"/>
    </source>
</evidence>
<dbReference type="PANTHER" id="PTHR10682:SF10">
    <property type="entry name" value="POLYNUCLEOTIDE ADENYLYLTRANSFERASE"/>
    <property type="match status" value="1"/>
</dbReference>
<evidence type="ECO:0000256" key="7">
    <source>
        <dbReference type="ARBA" id="ARBA00022679"/>
    </source>
</evidence>
<dbReference type="AlphaFoldDB" id="A0A7M7HAE9"/>
<comment type="subcellular location">
    <subcellularLocation>
        <location evidence="3">Nucleus</location>
    </subcellularLocation>
</comment>
<protein>
    <recommendedName>
        <fullName evidence="5">polynucleotide adenylyltransferase</fullName>
        <ecNumber evidence="5">2.7.7.19</ecNumber>
    </recommendedName>
</protein>
<dbReference type="GeneID" id="100121181"/>
<dbReference type="EnsemblMetazoa" id="XM_008215536">
    <property type="protein sequence ID" value="XP_008213758"/>
    <property type="gene ID" value="LOC100121181"/>
</dbReference>
<keyword evidence="11" id="KW-0460">Magnesium</keyword>
<dbReference type="InterPro" id="IPR043519">
    <property type="entry name" value="NT_sf"/>
</dbReference>
<dbReference type="CDD" id="cd05402">
    <property type="entry name" value="NT_PAP_TUTase"/>
    <property type="match status" value="1"/>
</dbReference>
<comment type="cofactor">
    <cofactor evidence="2">
        <name>Mg(2+)</name>
        <dbReference type="ChEBI" id="CHEBI:18420"/>
    </cofactor>
</comment>
<dbReference type="OrthoDB" id="412748at2759"/>
<dbReference type="GO" id="GO:0006397">
    <property type="term" value="P:mRNA processing"/>
    <property type="evidence" value="ECO:0007669"/>
    <property type="project" value="UniProtKB-KW"/>
</dbReference>
<dbReference type="InterPro" id="IPR007012">
    <property type="entry name" value="PolA_pol_cen_dom"/>
</dbReference>
<evidence type="ECO:0000256" key="5">
    <source>
        <dbReference type="ARBA" id="ARBA00012388"/>
    </source>
</evidence>
<accession>A0A7M7HAE9</accession>
<dbReference type="Gene3D" id="1.10.1410.10">
    <property type="match status" value="1"/>
</dbReference>
<dbReference type="GO" id="GO:1990817">
    <property type="term" value="F:poly(A) RNA polymerase activity"/>
    <property type="evidence" value="ECO:0007669"/>
    <property type="project" value="UniProtKB-EC"/>
</dbReference>
<evidence type="ECO:0000313" key="17">
    <source>
        <dbReference type="Proteomes" id="UP000002358"/>
    </source>
</evidence>
<dbReference type="GO" id="GO:0005524">
    <property type="term" value="F:ATP binding"/>
    <property type="evidence" value="ECO:0007669"/>
    <property type="project" value="UniProtKB-KW"/>
</dbReference>
<organism evidence="16 17">
    <name type="scientific">Nasonia vitripennis</name>
    <name type="common">Parasitic wasp</name>
    <dbReference type="NCBI Taxonomy" id="7425"/>
    <lineage>
        <taxon>Eukaryota</taxon>
        <taxon>Metazoa</taxon>
        <taxon>Ecdysozoa</taxon>
        <taxon>Arthropoda</taxon>
        <taxon>Hexapoda</taxon>
        <taxon>Insecta</taxon>
        <taxon>Pterygota</taxon>
        <taxon>Neoptera</taxon>
        <taxon>Endopterygota</taxon>
        <taxon>Hymenoptera</taxon>
        <taxon>Apocrita</taxon>
        <taxon>Proctotrupomorpha</taxon>
        <taxon>Chalcidoidea</taxon>
        <taxon>Pteromalidae</taxon>
        <taxon>Pteromalinae</taxon>
        <taxon>Nasonia</taxon>
    </lineage>
</organism>
<evidence type="ECO:0000256" key="13">
    <source>
        <dbReference type="ARBA" id="ARBA00048830"/>
    </source>
</evidence>
<dbReference type="EC" id="2.7.7.19" evidence="5"/>
<dbReference type="Pfam" id="PF20750">
    <property type="entry name" value="PAP_NTPase"/>
    <property type="match status" value="1"/>
</dbReference>
<evidence type="ECO:0000259" key="14">
    <source>
        <dbReference type="Pfam" id="PF04928"/>
    </source>
</evidence>
<evidence type="ECO:0000256" key="2">
    <source>
        <dbReference type="ARBA" id="ARBA00001946"/>
    </source>
</evidence>
<keyword evidence="7" id="KW-0808">Transferase</keyword>
<dbReference type="GO" id="GO:0005634">
    <property type="term" value="C:nucleus"/>
    <property type="evidence" value="ECO:0007669"/>
    <property type="project" value="UniProtKB-SubCell"/>
</dbReference>
<dbReference type="SUPFAM" id="SSF81301">
    <property type="entry name" value="Nucleotidyltransferase"/>
    <property type="match status" value="1"/>
</dbReference>
<evidence type="ECO:0000256" key="6">
    <source>
        <dbReference type="ARBA" id="ARBA00022664"/>
    </source>
</evidence>
<keyword evidence="9" id="KW-0547">Nucleotide-binding</keyword>
<evidence type="ECO:0000313" key="16">
    <source>
        <dbReference type="EnsemblMetazoa" id="XP_008213758"/>
    </source>
</evidence>
<dbReference type="InterPro" id="IPR048840">
    <property type="entry name" value="PolA_pol_NTPase"/>
</dbReference>
<sequence>MWKFRANYSIRSRKAPLQSHTEARKIVGLTSAISLDGPNPSDLRRTNELEDVLKLHQIFESQEEMKHRADVIRKLDALVQQWVYNACAGNNFPSHFLDQIRGKVCTFGSYQLGVHHKGADIDALCVVPRYINRKEYFSTFFELLKSQKEVKDLRAIEEAFVPVIKMNFDGIEIDMLFAQLQGTKLPDPMDLTDDRLLKYLDQKCVRSLNGCRVTEEILQSVPNLENFRLTLKAIKLWAKNNGIYSNVLGYLGGVSWAILVARTCQLYPNAAPATLIEKFFLIFSIWEWPRPVLLKSIKNVDLGLQVWDPRVKKSD</sequence>
<comment type="cofactor">
    <cofactor evidence="1">
        <name>Mn(2+)</name>
        <dbReference type="ChEBI" id="CHEBI:29035"/>
    </cofactor>
</comment>
<dbReference type="RefSeq" id="XP_008213758.1">
    <property type="nucleotide sequence ID" value="XM_008215536.2"/>
</dbReference>
<evidence type="ECO:0000256" key="1">
    <source>
        <dbReference type="ARBA" id="ARBA00001936"/>
    </source>
</evidence>
<dbReference type="PANTHER" id="PTHR10682">
    <property type="entry name" value="POLY A POLYMERASE"/>
    <property type="match status" value="1"/>
</dbReference>
<dbReference type="Proteomes" id="UP000002358">
    <property type="component" value="Chromosome 3"/>
</dbReference>
<dbReference type="FunFam" id="3.30.460.10:FF:000002">
    <property type="entry name" value="Poly(A) polymerase alpha, putative"/>
    <property type="match status" value="1"/>
</dbReference>
<evidence type="ECO:0000256" key="12">
    <source>
        <dbReference type="ARBA" id="ARBA00023242"/>
    </source>
</evidence>
<name>A0A7M7HAE9_NASVI</name>
<comment type="similarity">
    <text evidence="4">Belongs to the poly(A) polymerase family.</text>
</comment>
<keyword evidence="12" id="KW-0539">Nucleus</keyword>
<feature type="domain" description="Poly(A) polymerase central" evidence="14">
    <location>
        <begin position="226"/>
        <end position="315"/>
    </location>
</feature>
<comment type="catalytic activity">
    <reaction evidence="13">
        <text>RNA(n) + ATP = RNA(n)-3'-adenine ribonucleotide + diphosphate</text>
        <dbReference type="Rhea" id="RHEA:11332"/>
        <dbReference type="Rhea" id="RHEA-COMP:14527"/>
        <dbReference type="Rhea" id="RHEA-COMP:17347"/>
        <dbReference type="ChEBI" id="CHEBI:30616"/>
        <dbReference type="ChEBI" id="CHEBI:33019"/>
        <dbReference type="ChEBI" id="CHEBI:140395"/>
        <dbReference type="ChEBI" id="CHEBI:173115"/>
        <dbReference type="EC" id="2.7.7.19"/>
    </reaction>
</comment>
<dbReference type="KEGG" id="nvi:100121181"/>
<dbReference type="InParanoid" id="A0A7M7HAE9"/>
<keyword evidence="17" id="KW-1185">Reference proteome</keyword>
<feature type="domain" description="Poly(A) polymerase nucleotidyltransferase" evidence="15">
    <location>
        <begin position="28"/>
        <end position="221"/>
    </location>
</feature>
<evidence type="ECO:0000256" key="11">
    <source>
        <dbReference type="ARBA" id="ARBA00022842"/>
    </source>
</evidence>
<dbReference type="Pfam" id="PF04928">
    <property type="entry name" value="PAP_central"/>
    <property type="match status" value="1"/>
</dbReference>
<evidence type="ECO:0000259" key="15">
    <source>
        <dbReference type="Pfam" id="PF20750"/>
    </source>
</evidence>
<evidence type="ECO:0000256" key="3">
    <source>
        <dbReference type="ARBA" id="ARBA00004123"/>
    </source>
</evidence>